<evidence type="ECO:0000313" key="9">
    <source>
        <dbReference type="EMBL" id="EPS73252.1"/>
    </source>
</evidence>
<evidence type="ECO:0000313" key="10">
    <source>
        <dbReference type="Proteomes" id="UP000015453"/>
    </source>
</evidence>
<organism evidence="9 10">
    <name type="scientific">Genlisea aurea</name>
    <dbReference type="NCBI Taxonomy" id="192259"/>
    <lineage>
        <taxon>Eukaryota</taxon>
        <taxon>Viridiplantae</taxon>
        <taxon>Streptophyta</taxon>
        <taxon>Embryophyta</taxon>
        <taxon>Tracheophyta</taxon>
        <taxon>Spermatophyta</taxon>
        <taxon>Magnoliopsida</taxon>
        <taxon>eudicotyledons</taxon>
        <taxon>Gunneridae</taxon>
        <taxon>Pentapetalae</taxon>
        <taxon>asterids</taxon>
        <taxon>lamiids</taxon>
        <taxon>Lamiales</taxon>
        <taxon>Lentibulariaceae</taxon>
        <taxon>Genlisea</taxon>
    </lineage>
</organism>
<feature type="domain" description="MI" evidence="8">
    <location>
        <begin position="598"/>
        <end position="711"/>
    </location>
</feature>
<dbReference type="InterPro" id="IPR016024">
    <property type="entry name" value="ARM-type_fold"/>
</dbReference>
<protein>
    <recommendedName>
        <fullName evidence="8">MI domain-containing protein</fullName>
    </recommendedName>
</protein>
<keyword evidence="5" id="KW-0810">Translation regulation</keyword>
<sequence length="711" mass="79158">MASREGFLTDEQREMLKIATQNAEIMSSLSAALSPRAGGPKSPGQNSSVLSEHHHVKAPCKGNSAAFGGVAVRHVRRSHSGKLIRVKKDGAGGKGTWGKLLDTDGDYFIDRNDPNYDSGEEPYDLVASRVSDPLDDYKKAVATLIDEYFTNGDVDVAASDLRELGSSEYHPYFIKRLVSMAMDRHDKEKEMASVLLSALYADVINAAHISQGFFMLVESADDLAVDILDAVDVLALFVARAVVDDILPPAFVVRARKILPETSNGFQVLQTAEKSYLSAPHHAELVERRWGGSTHFTVDEVKKKIADLLREYVESGDAVEACRCIRQFGVSFFHHEVVKRAVIMAMETQTAKPLILCLLREAADEGLISSSQMMKGFTRLAESLDDLALDIPSAKKAFESLVPQAISEGWLDASFQKSSSEYNEKPNGTDEKLRHYKKEIVTIIHEYFLSDDIPELIRNLEDLGMAEYNPVFVKKLITLAMDRKNREKEMASILLSSLYMEMFSTEDIVSGFAMLLESAEDTALDILDASDELAFFLARAVIDDVLAPLNLEEIANMLPPNCSGTETLYLARSLIAARHAGERILRCWGGGTGWAVEDAKDKIQKLLEEYESGGVVSEACRCIRDLDMPFFNHEVVKKALVMAMEKKNDRMLKLLDECFGEGLITTNQMTKGFNRIKEGMDDLSLDIPIARDKFEFYVEFARDHGWLLPSF</sequence>
<dbReference type="GO" id="GO:0045892">
    <property type="term" value="P:negative regulation of DNA-templated transcription"/>
    <property type="evidence" value="ECO:0007669"/>
    <property type="project" value="InterPro"/>
</dbReference>
<evidence type="ECO:0000256" key="2">
    <source>
        <dbReference type="ARBA" id="ARBA00005497"/>
    </source>
</evidence>
<dbReference type="Proteomes" id="UP000015453">
    <property type="component" value="Unassembled WGS sequence"/>
</dbReference>
<dbReference type="EMBL" id="AUSU01000501">
    <property type="protein sequence ID" value="EPS73252.1"/>
    <property type="molecule type" value="Genomic_DNA"/>
</dbReference>
<dbReference type="Pfam" id="PF02847">
    <property type="entry name" value="MA3"/>
    <property type="match status" value="4"/>
</dbReference>
<keyword evidence="10" id="KW-1185">Reference proteome</keyword>
<dbReference type="PANTHER" id="PTHR12626">
    <property type="entry name" value="PROGRAMMED CELL DEATH 4"/>
    <property type="match status" value="1"/>
</dbReference>
<dbReference type="InterPro" id="IPR039778">
    <property type="entry name" value="PDCD4"/>
</dbReference>
<dbReference type="AlphaFoldDB" id="S8EKW0"/>
<feature type="region of interest" description="Disordered" evidence="7">
    <location>
        <begin position="33"/>
        <end position="55"/>
    </location>
</feature>
<evidence type="ECO:0000259" key="8">
    <source>
        <dbReference type="PROSITE" id="PS51366"/>
    </source>
</evidence>
<dbReference type="GO" id="GO:0006417">
    <property type="term" value="P:regulation of translation"/>
    <property type="evidence" value="ECO:0007669"/>
    <property type="project" value="UniProtKB-KW"/>
</dbReference>
<evidence type="ECO:0000256" key="5">
    <source>
        <dbReference type="ARBA" id="ARBA00022845"/>
    </source>
</evidence>
<comment type="caution">
    <text evidence="9">The sequence shown here is derived from an EMBL/GenBank/DDBJ whole genome shotgun (WGS) entry which is preliminary data.</text>
</comment>
<evidence type="ECO:0000256" key="3">
    <source>
        <dbReference type="ARBA" id="ARBA00022490"/>
    </source>
</evidence>
<dbReference type="PANTHER" id="PTHR12626:SF0">
    <property type="entry name" value="PROGRAMMED CELL DEATH PROTEIN 4"/>
    <property type="match status" value="1"/>
</dbReference>
<evidence type="ECO:0000256" key="1">
    <source>
        <dbReference type="ARBA" id="ARBA00004496"/>
    </source>
</evidence>
<name>S8EKW0_9LAMI</name>
<dbReference type="FunFam" id="1.25.40.180:FF:000009">
    <property type="entry name" value="programmed cell death protein 4"/>
    <property type="match status" value="2"/>
</dbReference>
<gene>
    <name evidence="9" type="ORF">M569_01501</name>
</gene>
<keyword evidence="6" id="KW-0539">Nucleus</keyword>
<dbReference type="OrthoDB" id="414546at2759"/>
<proteinExistence type="inferred from homology"/>
<dbReference type="Gene3D" id="1.25.40.180">
    <property type="match status" value="4"/>
</dbReference>
<dbReference type="GO" id="GO:0005737">
    <property type="term" value="C:cytoplasm"/>
    <property type="evidence" value="ECO:0007669"/>
    <property type="project" value="UniProtKB-SubCell"/>
</dbReference>
<comment type="subcellular location">
    <subcellularLocation>
        <location evidence="1">Cytoplasm</location>
    </subcellularLocation>
</comment>
<feature type="non-terminal residue" evidence="9">
    <location>
        <position position="711"/>
    </location>
</feature>
<comment type="similarity">
    <text evidence="2">Belongs to the PDCD4 family.</text>
</comment>
<evidence type="ECO:0000256" key="7">
    <source>
        <dbReference type="SAM" id="MobiDB-lite"/>
    </source>
</evidence>
<accession>S8EKW0</accession>
<dbReference type="InterPro" id="IPR003891">
    <property type="entry name" value="Initiation_fac_eIF4g_MI"/>
</dbReference>
<feature type="domain" description="MI" evidence="8">
    <location>
        <begin position="136"/>
        <end position="257"/>
    </location>
</feature>
<keyword evidence="4" id="KW-0677">Repeat</keyword>
<evidence type="ECO:0000256" key="4">
    <source>
        <dbReference type="ARBA" id="ARBA00022737"/>
    </source>
</evidence>
<evidence type="ECO:0000256" key="6">
    <source>
        <dbReference type="ARBA" id="ARBA00023242"/>
    </source>
</evidence>
<dbReference type="SMART" id="SM00544">
    <property type="entry name" value="MA3"/>
    <property type="match status" value="4"/>
</dbReference>
<dbReference type="PROSITE" id="PS51366">
    <property type="entry name" value="MI"/>
    <property type="match status" value="4"/>
</dbReference>
<reference evidence="9 10" key="1">
    <citation type="journal article" date="2013" name="BMC Genomics">
        <title>The miniature genome of a carnivorous plant Genlisea aurea contains a low number of genes and short non-coding sequences.</title>
        <authorList>
            <person name="Leushkin E.V."/>
            <person name="Sutormin R.A."/>
            <person name="Nabieva E.R."/>
            <person name="Penin A.A."/>
            <person name="Kondrashov A.S."/>
            <person name="Logacheva M.D."/>
        </authorList>
    </citation>
    <scope>NUCLEOTIDE SEQUENCE [LARGE SCALE GENOMIC DNA]</scope>
</reference>
<feature type="domain" description="MI" evidence="8">
    <location>
        <begin position="435"/>
        <end position="556"/>
    </location>
</feature>
<feature type="domain" description="MI" evidence="8">
    <location>
        <begin position="300"/>
        <end position="421"/>
    </location>
</feature>
<keyword evidence="3" id="KW-0963">Cytoplasm</keyword>
<dbReference type="SUPFAM" id="SSF48371">
    <property type="entry name" value="ARM repeat"/>
    <property type="match status" value="4"/>
</dbReference>